<feature type="non-terminal residue" evidence="2">
    <location>
        <position position="1"/>
    </location>
</feature>
<evidence type="ECO:0000313" key="2">
    <source>
        <dbReference type="EMBL" id="CAA9529494.1"/>
    </source>
</evidence>
<gene>
    <name evidence="2" type="ORF">AVDCRST_MAG05-4281</name>
</gene>
<accession>A0A6J4TQB7</accession>
<proteinExistence type="predicted"/>
<feature type="compositionally biased region" description="Basic residues" evidence="1">
    <location>
        <begin position="1"/>
        <end position="29"/>
    </location>
</feature>
<protein>
    <submittedName>
        <fullName evidence="2">Uncharacterized protein</fullName>
    </submittedName>
</protein>
<name>A0A6J4TQB7_9ACTN</name>
<evidence type="ECO:0000256" key="1">
    <source>
        <dbReference type="SAM" id="MobiDB-lite"/>
    </source>
</evidence>
<dbReference type="EMBL" id="CADCVM010000467">
    <property type="protein sequence ID" value="CAA9529494.1"/>
    <property type="molecule type" value="Genomic_DNA"/>
</dbReference>
<feature type="region of interest" description="Disordered" evidence="1">
    <location>
        <begin position="1"/>
        <end position="38"/>
    </location>
</feature>
<reference evidence="2" key="1">
    <citation type="submission" date="2020-02" db="EMBL/GenBank/DDBJ databases">
        <authorList>
            <person name="Meier V. D."/>
        </authorList>
    </citation>
    <scope>NUCLEOTIDE SEQUENCE</scope>
    <source>
        <strain evidence="2">AVDCRST_MAG05</strain>
    </source>
</reference>
<organism evidence="2">
    <name type="scientific">uncultured Rubrobacteraceae bacterium</name>
    <dbReference type="NCBI Taxonomy" id="349277"/>
    <lineage>
        <taxon>Bacteria</taxon>
        <taxon>Bacillati</taxon>
        <taxon>Actinomycetota</taxon>
        <taxon>Rubrobacteria</taxon>
        <taxon>Rubrobacterales</taxon>
        <taxon>Rubrobacteraceae</taxon>
        <taxon>environmental samples</taxon>
    </lineage>
</organism>
<feature type="non-terminal residue" evidence="2">
    <location>
        <position position="38"/>
    </location>
</feature>
<sequence>LRGGSRRRTVSRQPARRLRERHGPHRRRRDGLPPESYL</sequence>
<dbReference type="AlphaFoldDB" id="A0A6J4TQB7"/>